<accession>A0A6J7W8Z8</accession>
<evidence type="ECO:0008006" key="2">
    <source>
        <dbReference type="Google" id="ProtNLM"/>
    </source>
</evidence>
<dbReference type="InterPro" id="IPR045565">
    <property type="entry name" value="Phage_capsid_2"/>
</dbReference>
<dbReference type="Pfam" id="PF19821">
    <property type="entry name" value="Phage_capsid_2"/>
    <property type="match status" value="1"/>
</dbReference>
<organism evidence="1">
    <name type="scientific">uncultured Caudovirales phage</name>
    <dbReference type="NCBI Taxonomy" id="2100421"/>
    <lineage>
        <taxon>Viruses</taxon>
        <taxon>Duplodnaviria</taxon>
        <taxon>Heunggongvirae</taxon>
        <taxon>Uroviricota</taxon>
        <taxon>Caudoviricetes</taxon>
        <taxon>Peduoviridae</taxon>
        <taxon>Maltschvirus</taxon>
        <taxon>Maltschvirus maltsch</taxon>
    </lineage>
</organism>
<evidence type="ECO:0000313" key="1">
    <source>
        <dbReference type="EMBL" id="CAB5178495.1"/>
    </source>
</evidence>
<proteinExistence type="predicted"/>
<protein>
    <recommendedName>
        <fullName evidence="2">Major capsid protein</fullName>
    </recommendedName>
</protein>
<name>A0A6J7W8Z8_9CAUD</name>
<sequence>MSVNVNTAFVQQYSTNVMMLLQQQGSRLRDTVLNYSFLGKAASVVEQFGSVNPVFGLGRHSDTPLISTPHDKRWAYPTDAEWGDMVDEQDKLRMLIDPTSQYVMAGVNAMGRAIDDLILAGIYGSNNSGENGTTSTGTLYAYNSNSQSVAATVGGSAATGLNVAKLRAAKRILLSSDLDVDNDQLFCVITAKQHDDLLNEAQAISLDYNTKPVLVDGKITQFMGFNFVHSERIAGGANFNTTLNSGISSADSDGSYVTGSRYMIPVYAKSGVALGTWNDIQASVDRRADKRNNWQVYVKGTFGATRLEEKRLVLINCK</sequence>
<gene>
    <name evidence="1" type="ORF">UFOVP158_6</name>
</gene>
<reference evidence="1" key="1">
    <citation type="submission" date="2020-05" db="EMBL/GenBank/DDBJ databases">
        <authorList>
            <person name="Chiriac C."/>
            <person name="Salcher M."/>
            <person name="Ghai R."/>
            <person name="Kavagutti S V."/>
        </authorList>
    </citation>
    <scope>NUCLEOTIDE SEQUENCE</scope>
</reference>
<dbReference type="EMBL" id="LR798207">
    <property type="protein sequence ID" value="CAB5178495.1"/>
    <property type="molecule type" value="Genomic_DNA"/>
</dbReference>